<keyword evidence="4" id="KW-0862">Zinc</keyword>
<dbReference type="SUPFAM" id="SSF55186">
    <property type="entry name" value="ThrRS/AlaRS common domain"/>
    <property type="match status" value="1"/>
</dbReference>
<comment type="subcellular location">
    <subcellularLocation>
        <location evidence="2">Cytoplasm</location>
    </subcellularLocation>
</comment>
<dbReference type="SUPFAM" id="SSF50447">
    <property type="entry name" value="Translation proteins"/>
    <property type="match status" value="1"/>
</dbReference>
<dbReference type="GO" id="GO:0006419">
    <property type="term" value="P:alanyl-tRNA aminoacylation"/>
    <property type="evidence" value="ECO:0007669"/>
    <property type="project" value="InterPro"/>
</dbReference>
<feature type="domain" description="Alanyl-transfer RNA synthetases family profile" evidence="5">
    <location>
        <begin position="1"/>
        <end position="221"/>
    </location>
</feature>
<dbReference type="AlphaFoldDB" id="A0A9D1I6R1"/>
<comment type="cofactor">
    <cofactor evidence="1">
        <name>Zn(2+)</name>
        <dbReference type="ChEBI" id="CHEBI:29105"/>
    </cofactor>
</comment>
<dbReference type="GO" id="GO:0004813">
    <property type="term" value="F:alanine-tRNA ligase activity"/>
    <property type="evidence" value="ECO:0007669"/>
    <property type="project" value="InterPro"/>
</dbReference>
<dbReference type="InterPro" id="IPR009000">
    <property type="entry name" value="Transl_B-barrel_sf"/>
</dbReference>
<dbReference type="PROSITE" id="PS51257">
    <property type="entry name" value="PROKAR_LIPOPROTEIN"/>
    <property type="match status" value="1"/>
</dbReference>
<protein>
    <submittedName>
        <fullName evidence="6">Alanyl-tRNA editing protein</fullName>
    </submittedName>
</protein>
<dbReference type="GO" id="GO:0046872">
    <property type="term" value="F:metal ion binding"/>
    <property type="evidence" value="ECO:0007669"/>
    <property type="project" value="UniProtKB-KW"/>
</dbReference>
<name>A0A9D1I6R1_9CLOT</name>
<dbReference type="SMART" id="SM00863">
    <property type="entry name" value="tRNA_SAD"/>
    <property type="match status" value="1"/>
</dbReference>
<dbReference type="InterPro" id="IPR051335">
    <property type="entry name" value="Alanyl-tRNA_Editing_Enzymes"/>
</dbReference>
<comment type="caution">
    <text evidence="6">The sequence shown here is derived from an EMBL/GenBank/DDBJ whole genome shotgun (WGS) entry which is preliminary data.</text>
</comment>
<dbReference type="GO" id="GO:0005524">
    <property type="term" value="F:ATP binding"/>
    <property type="evidence" value="ECO:0007669"/>
    <property type="project" value="InterPro"/>
</dbReference>
<dbReference type="InterPro" id="IPR018163">
    <property type="entry name" value="Thr/Ala-tRNA-synth_IIc_edit"/>
</dbReference>
<reference evidence="6" key="1">
    <citation type="submission" date="2020-10" db="EMBL/GenBank/DDBJ databases">
        <authorList>
            <person name="Gilroy R."/>
        </authorList>
    </citation>
    <scope>NUCLEOTIDE SEQUENCE</scope>
    <source>
        <strain evidence="6">CHK195-4489</strain>
    </source>
</reference>
<dbReference type="PANTHER" id="PTHR43462">
    <property type="entry name" value="ALANYL-TRNA EDITING PROTEIN"/>
    <property type="match status" value="1"/>
</dbReference>
<evidence type="ECO:0000313" key="6">
    <source>
        <dbReference type="EMBL" id="HIU29431.1"/>
    </source>
</evidence>
<accession>A0A9D1I6R1</accession>
<reference evidence="6" key="2">
    <citation type="journal article" date="2021" name="PeerJ">
        <title>Extensive microbial diversity within the chicken gut microbiome revealed by metagenomics and culture.</title>
        <authorList>
            <person name="Gilroy R."/>
            <person name="Ravi A."/>
            <person name="Getino M."/>
            <person name="Pursley I."/>
            <person name="Horton D.L."/>
            <person name="Alikhan N.F."/>
            <person name="Baker D."/>
            <person name="Gharbi K."/>
            <person name="Hall N."/>
            <person name="Watson M."/>
            <person name="Adriaenssens E.M."/>
            <person name="Foster-Nyarko E."/>
            <person name="Jarju S."/>
            <person name="Secka A."/>
            <person name="Antonio M."/>
            <person name="Oren A."/>
            <person name="Chaudhuri R.R."/>
            <person name="La Ragione R."/>
            <person name="Hildebrand F."/>
            <person name="Pallen M.J."/>
        </authorList>
    </citation>
    <scope>NUCLEOTIDE SEQUENCE</scope>
    <source>
        <strain evidence="6">CHK195-4489</strain>
    </source>
</reference>
<sequence>MKLYETDGHCAAFTATVLSCEAAPDGTYEIVLDRTAFFPEGGGQSSDRGTLGGQPVLRLRTDAERSEVYHAVALPIAPGSQVEGRIDMEKRFSDMQNHTAEHIVSGTVHALYGYDNVGFHMGEEEITMDFSGRLSTKQLAEIERQANRAVYADLPVEISFHEPGSLEGISYRSKKELTSVVRLVEIKGVDRCACCAPHVARTGEIGLIKLISAQNYKGGARVGMLAGSRAFAELSHRFSQVKAVSASLSANPDDLEASVARLQCEIGRLKAEKAAARRDYYTLRAEQCVLEAGNALIFEQDGSFEELRTLVNLLTEKTLGICAVCAPDPENAGAYRFVIGSRSADLRPAAAFLRETLGAACGGRREMIQGTAKAAEETLKEAFKRLVSPELCGGALTE</sequence>
<evidence type="ECO:0000256" key="4">
    <source>
        <dbReference type="ARBA" id="ARBA00022833"/>
    </source>
</evidence>
<dbReference type="Pfam" id="PF07973">
    <property type="entry name" value="tRNA_SAD"/>
    <property type="match status" value="1"/>
</dbReference>
<dbReference type="PANTHER" id="PTHR43462:SF1">
    <property type="entry name" value="ALANYL-TRNA EDITING PROTEIN AARSD1"/>
    <property type="match status" value="1"/>
</dbReference>
<evidence type="ECO:0000259" key="5">
    <source>
        <dbReference type="PROSITE" id="PS50860"/>
    </source>
</evidence>
<evidence type="ECO:0000256" key="3">
    <source>
        <dbReference type="ARBA" id="ARBA00022723"/>
    </source>
</evidence>
<dbReference type="InterPro" id="IPR012947">
    <property type="entry name" value="tRNA_SAD"/>
</dbReference>
<dbReference type="GO" id="GO:0005737">
    <property type="term" value="C:cytoplasm"/>
    <property type="evidence" value="ECO:0007669"/>
    <property type="project" value="UniProtKB-SubCell"/>
</dbReference>
<dbReference type="InterPro" id="IPR018165">
    <property type="entry name" value="Ala-tRNA-synth_IIc_core"/>
</dbReference>
<dbReference type="EMBL" id="DVMM01000079">
    <property type="protein sequence ID" value="HIU29431.1"/>
    <property type="molecule type" value="Genomic_DNA"/>
</dbReference>
<keyword evidence="3" id="KW-0479">Metal-binding</keyword>
<gene>
    <name evidence="6" type="ORF">IAD50_03940</name>
</gene>
<dbReference type="GO" id="GO:0002196">
    <property type="term" value="F:Ser-tRNA(Ala) deacylase activity"/>
    <property type="evidence" value="ECO:0007669"/>
    <property type="project" value="TreeGrafter"/>
</dbReference>
<dbReference type="PROSITE" id="PS50860">
    <property type="entry name" value="AA_TRNA_LIGASE_II_ALA"/>
    <property type="match status" value="1"/>
</dbReference>
<dbReference type="Gene3D" id="3.30.980.10">
    <property type="entry name" value="Threonyl-trna Synthetase, Chain A, domain 2"/>
    <property type="match status" value="1"/>
</dbReference>
<dbReference type="Gene3D" id="2.40.30.130">
    <property type="match status" value="1"/>
</dbReference>
<evidence type="ECO:0000256" key="1">
    <source>
        <dbReference type="ARBA" id="ARBA00001947"/>
    </source>
</evidence>
<evidence type="ECO:0000313" key="7">
    <source>
        <dbReference type="Proteomes" id="UP000824089"/>
    </source>
</evidence>
<proteinExistence type="predicted"/>
<organism evidence="6 7">
    <name type="scientific">Candidatus Egerieisoma faecipullorum</name>
    <dbReference type="NCBI Taxonomy" id="2840963"/>
    <lineage>
        <taxon>Bacteria</taxon>
        <taxon>Bacillati</taxon>
        <taxon>Bacillota</taxon>
        <taxon>Clostridia</taxon>
        <taxon>Eubacteriales</taxon>
        <taxon>Clostridiaceae</taxon>
        <taxon>Clostridiaceae incertae sedis</taxon>
        <taxon>Candidatus Egerieisoma</taxon>
    </lineage>
</organism>
<dbReference type="GO" id="GO:0003676">
    <property type="term" value="F:nucleic acid binding"/>
    <property type="evidence" value="ECO:0007669"/>
    <property type="project" value="InterPro"/>
</dbReference>
<evidence type="ECO:0000256" key="2">
    <source>
        <dbReference type="ARBA" id="ARBA00004496"/>
    </source>
</evidence>
<dbReference type="Proteomes" id="UP000824089">
    <property type="component" value="Unassembled WGS sequence"/>
</dbReference>